<dbReference type="GO" id="GO:0030154">
    <property type="term" value="P:cell differentiation"/>
    <property type="evidence" value="ECO:0007669"/>
    <property type="project" value="TreeGrafter"/>
</dbReference>
<evidence type="ECO:0000256" key="3">
    <source>
        <dbReference type="RuleBase" id="RU004019"/>
    </source>
</evidence>
<keyword evidence="6" id="KW-1185">Reference proteome</keyword>
<organism evidence="5 6">
    <name type="scientific">Caenorhabditis nigoni</name>
    <dbReference type="NCBI Taxonomy" id="1611254"/>
    <lineage>
        <taxon>Eukaryota</taxon>
        <taxon>Metazoa</taxon>
        <taxon>Ecdysozoa</taxon>
        <taxon>Nematoda</taxon>
        <taxon>Chromadorea</taxon>
        <taxon>Rhabditida</taxon>
        <taxon>Rhabditina</taxon>
        <taxon>Rhabditomorpha</taxon>
        <taxon>Rhabditoidea</taxon>
        <taxon>Rhabditidae</taxon>
        <taxon>Peloderinae</taxon>
        <taxon>Caenorhabditis</taxon>
    </lineage>
</organism>
<dbReference type="PRINTS" id="PR00454">
    <property type="entry name" value="ETSDOMAIN"/>
</dbReference>
<gene>
    <name evidence="5" type="ORF">B9Z55_026960</name>
</gene>
<dbReference type="GO" id="GO:0005634">
    <property type="term" value="C:nucleus"/>
    <property type="evidence" value="ECO:0007669"/>
    <property type="project" value="UniProtKB-SubCell"/>
</dbReference>
<dbReference type="STRING" id="1611254.A0A2G5SI95"/>
<dbReference type="Pfam" id="PF00178">
    <property type="entry name" value="Ets"/>
    <property type="match status" value="1"/>
</dbReference>
<proteinExistence type="inferred from homology"/>
<keyword evidence="3" id="KW-0539">Nucleus</keyword>
<accession>A0A2G5SI95</accession>
<dbReference type="GO" id="GO:0000981">
    <property type="term" value="F:DNA-binding transcription factor activity, RNA polymerase II-specific"/>
    <property type="evidence" value="ECO:0007669"/>
    <property type="project" value="TreeGrafter"/>
</dbReference>
<evidence type="ECO:0000256" key="2">
    <source>
        <dbReference type="ARBA" id="ARBA00023125"/>
    </source>
</evidence>
<dbReference type="PANTHER" id="PTHR11849:SF302">
    <property type="entry name" value="ETS DOMAIN-CONTAINING PROTEIN-RELATED"/>
    <property type="match status" value="1"/>
</dbReference>
<dbReference type="InterPro" id="IPR000418">
    <property type="entry name" value="Ets_dom"/>
</dbReference>
<dbReference type="Proteomes" id="UP000230233">
    <property type="component" value="Unassembled WGS sequence"/>
</dbReference>
<sequence>MPESPTGKSLLLPFLRGLLDDVNQNCAVWIDKPNGIFKLVDPHRVAKLWGVETGNPKMNYDKMSRGLRDHYNKNLKKVPGKDARYQFINPKALSFNISNILVPKKEGNSLSSSPTSSSSGSSSPLLQKTTVVPLINQLVLQESLRENMAQFNQFMMMFFPLLHNLPIQEQLNIFFISKNTYPMLFPAPYR</sequence>
<dbReference type="EMBL" id="PDUG01000007">
    <property type="protein sequence ID" value="PIC14770.1"/>
    <property type="molecule type" value="Genomic_DNA"/>
</dbReference>
<dbReference type="InterPro" id="IPR046328">
    <property type="entry name" value="ETS_fam"/>
</dbReference>
<name>A0A2G5SI95_9PELO</name>
<comment type="similarity">
    <text evidence="1 3">Belongs to the ETS family.</text>
</comment>
<dbReference type="InterPro" id="IPR036390">
    <property type="entry name" value="WH_DNA-bd_sf"/>
</dbReference>
<dbReference type="PROSITE" id="PS50061">
    <property type="entry name" value="ETS_DOMAIN_3"/>
    <property type="match status" value="1"/>
</dbReference>
<dbReference type="Gene3D" id="1.10.10.10">
    <property type="entry name" value="Winged helix-like DNA-binding domain superfamily/Winged helix DNA-binding domain"/>
    <property type="match status" value="1"/>
</dbReference>
<evidence type="ECO:0000313" key="5">
    <source>
        <dbReference type="EMBL" id="PIC14770.1"/>
    </source>
</evidence>
<evidence type="ECO:0000313" key="6">
    <source>
        <dbReference type="Proteomes" id="UP000230233"/>
    </source>
</evidence>
<dbReference type="InterPro" id="IPR036388">
    <property type="entry name" value="WH-like_DNA-bd_sf"/>
</dbReference>
<dbReference type="GO" id="GO:0043565">
    <property type="term" value="F:sequence-specific DNA binding"/>
    <property type="evidence" value="ECO:0007669"/>
    <property type="project" value="InterPro"/>
</dbReference>
<dbReference type="PANTHER" id="PTHR11849">
    <property type="entry name" value="ETS"/>
    <property type="match status" value="1"/>
</dbReference>
<evidence type="ECO:0000256" key="1">
    <source>
        <dbReference type="ARBA" id="ARBA00005562"/>
    </source>
</evidence>
<feature type="domain" description="ETS" evidence="4">
    <location>
        <begin position="9"/>
        <end position="88"/>
    </location>
</feature>
<comment type="subcellular location">
    <subcellularLocation>
        <location evidence="3">Nucleus</location>
    </subcellularLocation>
</comment>
<reference evidence="6" key="1">
    <citation type="submission" date="2017-10" db="EMBL/GenBank/DDBJ databases">
        <title>Rapid genome shrinkage in a self-fertile nematode reveals novel sperm competition proteins.</title>
        <authorList>
            <person name="Yin D."/>
            <person name="Schwarz E.M."/>
            <person name="Thomas C.G."/>
            <person name="Felde R.L."/>
            <person name="Korf I.F."/>
            <person name="Cutter A.D."/>
            <person name="Schartner C.M."/>
            <person name="Ralston E.J."/>
            <person name="Meyer B.J."/>
            <person name="Haag E.S."/>
        </authorList>
    </citation>
    <scope>NUCLEOTIDE SEQUENCE [LARGE SCALE GENOMIC DNA]</scope>
    <source>
        <strain evidence="6">JU1422</strain>
    </source>
</reference>
<keyword evidence="2 3" id="KW-0238">DNA-binding</keyword>
<dbReference type="SMART" id="SM00413">
    <property type="entry name" value="ETS"/>
    <property type="match status" value="1"/>
</dbReference>
<comment type="caution">
    <text evidence="5">The sequence shown here is derived from an EMBL/GenBank/DDBJ whole genome shotgun (WGS) entry which is preliminary data.</text>
</comment>
<evidence type="ECO:0000259" key="4">
    <source>
        <dbReference type="PROSITE" id="PS50061"/>
    </source>
</evidence>
<dbReference type="OrthoDB" id="5816770at2759"/>
<protein>
    <recommendedName>
        <fullName evidence="4">ETS domain-containing protein</fullName>
    </recommendedName>
</protein>
<dbReference type="AlphaFoldDB" id="A0A2G5SI95"/>
<dbReference type="SUPFAM" id="SSF46785">
    <property type="entry name" value="Winged helix' DNA-binding domain"/>
    <property type="match status" value="1"/>
</dbReference>